<gene>
    <name evidence="2" type="ORF">SAMN05444365_104234</name>
</gene>
<sequence>MTGVRVGAMVRRLDDHRSLAAEPDLVLPLASVGKVLLLAEVARRLADGTLAADEAVELTAEDRRLGGTGLLGALSPRSYTVADLATAVAAVSDNAATNALLRLVTLDAVQQLARGAGLRDTTVHDRIRAVRGSDAPPAFATGTARELCAFLADVAAGAWHSPAACALLQQWLARNTDRGLVADAIDHDPWSSDGVLVLNKTGTDTGVRADVGIVQGHHTVVYAVIGAFAPGAERAAVAELRRWGAAVDRLAGDHRAASS</sequence>
<dbReference type="InterPro" id="IPR045155">
    <property type="entry name" value="Beta-lactam_cat"/>
</dbReference>
<dbReference type="EMBL" id="FNPH01000004">
    <property type="protein sequence ID" value="SDY93935.1"/>
    <property type="molecule type" value="Genomic_DNA"/>
</dbReference>
<accession>A0A1H3NZF9</accession>
<dbReference type="RefSeq" id="WP_091556250.1">
    <property type="nucleotide sequence ID" value="NZ_FNPH01000004.1"/>
</dbReference>
<dbReference type="PANTHER" id="PTHR35333">
    <property type="entry name" value="BETA-LACTAMASE"/>
    <property type="match status" value="1"/>
</dbReference>
<dbReference type="GO" id="GO:0008800">
    <property type="term" value="F:beta-lactamase activity"/>
    <property type="evidence" value="ECO:0007669"/>
    <property type="project" value="InterPro"/>
</dbReference>
<dbReference type="OrthoDB" id="3673924at2"/>
<dbReference type="Proteomes" id="UP000242415">
    <property type="component" value="Unassembled WGS sequence"/>
</dbReference>
<dbReference type="InterPro" id="IPR012338">
    <property type="entry name" value="Beta-lactam/transpept-like"/>
</dbReference>
<dbReference type="Gene3D" id="3.40.710.10">
    <property type="entry name" value="DD-peptidase/beta-lactamase superfamily"/>
    <property type="match status" value="1"/>
</dbReference>
<dbReference type="GO" id="GO:0030655">
    <property type="term" value="P:beta-lactam antibiotic catabolic process"/>
    <property type="evidence" value="ECO:0007669"/>
    <property type="project" value="InterPro"/>
</dbReference>
<dbReference type="GO" id="GO:0046677">
    <property type="term" value="P:response to antibiotic"/>
    <property type="evidence" value="ECO:0007669"/>
    <property type="project" value="InterPro"/>
</dbReference>
<proteinExistence type="predicted"/>
<reference evidence="3" key="1">
    <citation type="submission" date="2016-10" db="EMBL/GenBank/DDBJ databases">
        <authorList>
            <person name="Varghese N."/>
            <person name="Submissions S."/>
        </authorList>
    </citation>
    <scope>NUCLEOTIDE SEQUENCE [LARGE SCALE GENOMIC DNA]</scope>
    <source>
        <strain evidence="3">DSM 45245</strain>
    </source>
</reference>
<evidence type="ECO:0000259" key="1">
    <source>
        <dbReference type="Pfam" id="PF13354"/>
    </source>
</evidence>
<dbReference type="InterPro" id="IPR000871">
    <property type="entry name" value="Beta-lactam_class-A"/>
</dbReference>
<dbReference type="STRING" id="405436.SAMN05444365_104234"/>
<dbReference type="Pfam" id="PF13354">
    <property type="entry name" value="Beta-lactamase2"/>
    <property type="match status" value="1"/>
</dbReference>
<organism evidence="2 3">
    <name type="scientific">Micromonospora pattaloongensis</name>
    <dbReference type="NCBI Taxonomy" id="405436"/>
    <lineage>
        <taxon>Bacteria</taxon>
        <taxon>Bacillati</taxon>
        <taxon>Actinomycetota</taxon>
        <taxon>Actinomycetes</taxon>
        <taxon>Micromonosporales</taxon>
        <taxon>Micromonosporaceae</taxon>
        <taxon>Micromonospora</taxon>
    </lineage>
</organism>
<evidence type="ECO:0000313" key="2">
    <source>
        <dbReference type="EMBL" id="SDY93935.1"/>
    </source>
</evidence>
<dbReference type="SUPFAM" id="SSF56601">
    <property type="entry name" value="beta-lactamase/transpeptidase-like"/>
    <property type="match status" value="1"/>
</dbReference>
<protein>
    <submittedName>
        <fullName evidence="2">Beta-lactamase class A</fullName>
    </submittedName>
</protein>
<dbReference type="AlphaFoldDB" id="A0A1H3NZF9"/>
<evidence type="ECO:0000313" key="3">
    <source>
        <dbReference type="Proteomes" id="UP000242415"/>
    </source>
</evidence>
<feature type="domain" description="Beta-lactamase class A catalytic" evidence="1">
    <location>
        <begin position="8"/>
        <end position="224"/>
    </location>
</feature>
<keyword evidence="3" id="KW-1185">Reference proteome</keyword>
<dbReference type="PANTHER" id="PTHR35333:SF3">
    <property type="entry name" value="BETA-LACTAMASE-TYPE TRANSPEPTIDASE FOLD CONTAINING PROTEIN"/>
    <property type="match status" value="1"/>
</dbReference>
<name>A0A1H3NZF9_9ACTN</name>